<sequence length="42" mass="4779">MECKSMNEIGELQAGVIQFSISAQNFSLTIINKGCLYEEFYE</sequence>
<organism evidence="1 2">
    <name type="scientific">Pistacia atlantica</name>
    <dbReference type="NCBI Taxonomy" id="434234"/>
    <lineage>
        <taxon>Eukaryota</taxon>
        <taxon>Viridiplantae</taxon>
        <taxon>Streptophyta</taxon>
        <taxon>Embryophyta</taxon>
        <taxon>Tracheophyta</taxon>
        <taxon>Spermatophyta</taxon>
        <taxon>Magnoliopsida</taxon>
        <taxon>eudicotyledons</taxon>
        <taxon>Gunneridae</taxon>
        <taxon>Pentapetalae</taxon>
        <taxon>rosids</taxon>
        <taxon>malvids</taxon>
        <taxon>Sapindales</taxon>
        <taxon>Anacardiaceae</taxon>
        <taxon>Pistacia</taxon>
    </lineage>
</organism>
<reference evidence="2" key="1">
    <citation type="journal article" date="2023" name="G3 (Bethesda)">
        <title>Genome assembly and association tests identify interacting loci associated with vigor, precocity, and sex in interspecific pistachio rootstocks.</title>
        <authorList>
            <person name="Palmer W."/>
            <person name="Jacygrad E."/>
            <person name="Sagayaradj S."/>
            <person name="Cavanaugh K."/>
            <person name="Han R."/>
            <person name="Bertier L."/>
            <person name="Beede B."/>
            <person name="Kafkas S."/>
            <person name="Golino D."/>
            <person name="Preece J."/>
            <person name="Michelmore R."/>
        </authorList>
    </citation>
    <scope>NUCLEOTIDE SEQUENCE [LARGE SCALE GENOMIC DNA]</scope>
</reference>
<evidence type="ECO:0000313" key="2">
    <source>
        <dbReference type="Proteomes" id="UP001164250"/>
    </source>
</evidence>
<dbReference type="EMBL" id="CM047910">
    <property type="protein sequence ID" value="KAJ0075700.1"/>
    <property type="molecule type" value="Genomic_DNA"/>
</dbReference>
<dbReference type="Proteomes" id="UP001164250">
    <property type="component" value="Chromosome 15"/>
</dbReference>
<comment type="caution">
    <text evidence="1">The sequence shown here is derived from an EMBL/GenBank/DDBJ whole genome shotgun (WGS) entry which is preliminary data.</text>
</comment>
<keyword evidence="2" id="KW-1185">Reference proteome</keyword>
<proteinExistence type="predicted"/>
<evidence type="ECO:0000313" key="1">
    <source>
        <dbReference type="EMBL" id="KAJ0075700.1"/>
    </source>
</evidence>
<gene>
    <name evidence="1" type="ORF">Patl1_33464</name>
</gene>
<name>A0ACC0ZU67_9ROSI</name>
<protein>
    <submittedName>
        <fullName evidence="1">Uncharacterized protein</fullName>
    </submittedName>
</protein>
<accession>A0ACC0ZU67</accession>